<dbReference type="STRING" id="1058.SAMN05421783_11367"/>
<organism evidence="1 2">
    <name type="scientific">Thiocapsa roseopersicina</name>
    <dbReference type="NCBI Taxonomy" id="1058"/>
    <lineage>
        <taxon>Bacteria</taxon>
        <taxon>Pseudomonadati</taxon>
        <taxon>Pseudomonadota</taxon>
        <taxon>Gammaproteobacteria</taxon>
        <taxon>Chromatiales</taxon>
        <taxon>Chromatiaceae</taxon>
        <taxon>Thiocapsa</taxon>
    </lineage>
</organism>
<keyword evidence="2" id="KW-1185">Reference proteome</keyword>
<dbReference type="Pfam" id="PF13444">
    <property type="entry name" value="Acetyltransf_5"/>
    <property type="match status" value="1"/>
</dbReference>
<dbReference type="EMBL" id="FNNZ01000013">
    <property type="protein sequence ID" value="SDX05876.1"/>
    <property type="molecule type" value="Genomic_DNA"/>
</dbReference>
<evidence type="ECO:0000313" key="2">
    <source>
        <dbReference type="Proteomes" id="UP000198816"/>
    </source>
</evidence>
<reference evidence="2" key="1">
    <citation type="submission" date="2016-10" db="EMBL/GenBank/DDBJ databases">
        <authorList>
            <person name="Varghese N."/>
            <person name="Submissions S."/>
        </authorList>
    </citation>
    <scope>NUCLEOTIDE SEQUENCE [LARGE SCALE GENOMIC DNA]</scope>
    <source>
        <strain evidence="2">DSM 217</strain>
    </source>
</reference>
<proteinExistence type="predicted"/>
<dbReference type="RefSeq" id="WP_093033332.1">
    <property type="nucleotide sequence ID" value="NZ_FNNZ01000013.1"/>
</dbReference>
<dbReference type="Gene3D" id="3.40.630.30">
    <property type="match status" value="1"/>
</dbReference>
<dbReference type="InterPro" id="IPR022484">
    <property type="entry name" value="PEP-CTERM/exosrtase_acylTfrase"/>
</dbReference>
<evidence type="ECO:0000313" key="1">
    <source>
        <dbReference type="EMBL" id="SDX05876.1"/>
    </source>
</evidence>
<sequence length="274" mass="30295">MSLNAVESASHPGAGHGPDPYFRFTCVRDASDLETVYSIRYQVYCVEREFLDEAHYPTQLESDDYDAHALHVLATHRAGHPAGTARLVMSSPLGFPAMQHCVFSEEFGFLNDPSHPSLARYGEVSRLAVSKAFRRREGDTPYGGPPREESLSGEGADVLAFAPPRNSPEILMGICRLLYQQSKRRGITHWVFAMERSLYVLLKRMGFKYMPAGPETDYYGPVRPYVVSIDALERGVSRASPATFAYMVKGLEPALMPVGLQGQDASWRSVGSAA</sequence>
<dbReference type="Proteomes" id="UP000198816">
    <property type="component" value="Unassembled WGS sequence"/>
</dbReference>
<dbReference type="AlphaFoldDB" id="A0A1H2YL31"/>
<dbReference type="SUPFAM" id="SSF55729">
    <property type="entry name" value="Acyl-CoA N-acyltransferases (Nat)"/>
    <property type="match status" value="1"/>
</dbReference>
<dbReference type="NCBIfam" id="TIGR03694">
    <property type="entry name" value="exosort_acyl"/>
    <property type="match status" value="1"/>
</dbReference>
<dbReference type="OrthoDB" id="582214at2"/>
<dbReference type="InterPro" id="IPR016181">
    <property type="entry name" value="Acyl_CoA_acyltransferase"/>
</dbReference>
<gene>
    <name evidence="1" type="ORF">SAMN05421783_11367</name>
</gene>
<name>A0A1H2YL31_THIRO</name>
<accession>A0A1H2YL31</accession>
<protein>
    <submittedName>
        <fullName evidence="1">N-acyl amino acid synthase, PEP-CTERM/exosortase system-associated</fullName>
    </submittedName>
</protein>